<evidence type="ECO:0000313" key="2">
    <source>
        <dbReference type="Proteomes" id="UP000184300"/>
    </source>
</evidence>
<reference evidence="2" key="1">
    <citation type="journal article" date="2017" name="Genome Biol.">
        <title>Comparative genomics reveals high biological diversity and specific adaptations in the industrially and medically important fungal genus Aspergillus.</title>
        <authorList>
            <person name="de Vries R.P."/>
            <person name="Riley R."/>
            <person name="Wiebenga A."/>
            <person name="Aguilar-Osorio G."/>
            <person name="Amillis S."/>
            <person name="Uchima C.A."/>
            <person name="Anderluh G."/>
            <person name="Asadollahi M."/>
            <person name="Askin M."/>
            <person name="Barry K."/>
            <person name="Battaglia E."/>
            <person name="Bayram O."/>
            <person name="Benocci T."/>
            <person name="Braus-Stromeyer S.A."/>
            <person name="Caldana C."/>
            <person name="Canovas D."/>
            <person name="Cerqueira G.C."/>
            <person name="Chen F."/>
            <person name="Chen W."/>
            <person name="Choi C."/>
            <person name="Clum A."/>
            <person name="Dos Santos R.A."/>
            <person name="Damasio A.R."/>
            <person name="Diallinas G."/>
            <person name="Emri T."/>
            <person name="Fekete E."/>
            <person name="Flipphi M."/>
            <person name="Freyberg S."/>
            <person name="Gallo A."/>
            <person name="Gournas C."/>
            <person name="Habgood R."/>
            <person name="Hainaut M."/>
            <person name="Harispe M.L."/>
            <person name="Henrissat B."/>
            <person name="Hilden K.S."/>
            <person name="Hope R."/>
            <person name="Hossain A."/>
            <person name="Karabika E."/>
            <person name="Karaffa L."/>
            <person name="Karanyi Z."/>
            <person name="Krasevec N."/>
            <person name="Kuo A."/>
            <person name="Kusch H."/>
            <person name="LaButti K."/>
            <person name="Lagendijk E.L."/>
            <person name="Lapidus A."/>
            <person name="Levasseur A."/>
            <person name="Lindquist E."/>
            <person name="Lipzen A."/>
            <person name="Logrieco A.F."/>
            <person name="MacCabe A."/>
            <person name="Maekelae M.R."/>
            <person name="Malavazi I."/>
            <person name="Melin P."/>
            <person name="Meyer V."/>
            <person name="Mielnichuk N."/>
            <person name="Miskei M."/>
            <person name="Molnar A.P."/>
            <person name="Mule G."/>
            <person name="Ngan C.Y."/>
            <person name="Orejas M."/>
            <person name="Orosz E."/>
            <person name="Ouedraogo J.P."/>
            <person name="Overkamp K.M."/>
            <person name="Park H.-S."/>
            <person name="Perrone G."/>
            <person name="Piumi F."/>
            <person name="Punt P.J."/>
            <person name="Ram A.F."/>
            <person name="Ramon A."/>
            <person name="Rauscher S."/>
            <person name="Record E."/>
            <person name="Riano-Pachon D.M."/>
            <person name="Robert V."/>
            <person name="Roehrig J."/>
            <person name="Ruller R."/>
            <person name="Salamov A."/>
            <person name="Salih N.S."/>
            <person name="Samson R.A."/>
            <person name="Sandor E."/>
            <person name="Sanguinetti M."/>
            <person name="Schuetze T."/>
            <person name="Sepcic K."/>
            <person name="Shelest E."/>
            <person name="Sherlock G."/>
            <person name="Sophianopoulou V."/>
            <person name="Squina F.M."/>
            <person name="Sun H."/>
            <person name="Susca A."/>
            <person name="Todd R.B."/>
            <person name="Tsang A."/>
            <person name="Unkles S.E."/>
            <person name="van de Wiele N."/>
            <person name="van Rossen-Uffink D."/>
            <person name="Oliveira J.V."/>
            <person name="Vesth T.C."/>
            <person name="Visser J."/>
            <person name="Yu J.-H."/>
            <person name="Zhou M."/>
            <person name="Andersen M.R."/>
            <person name="Archer D.B."/>
            <person name="Baker S.E."/>
            <person name="Benoit I."/>
            <person name="Brakhage A.A."/>
            <person name="Braus G.H."/>
            <person name="Fischer R."/>
            <person name="Frisvad J.C."/>
            <person name="Goldman G.H."/>
            <person name="Houbraken J."/>
            <person name="Oakley B."/>
            <person name="Pocsi I."/>
            <person name="Scazzocchio C."/>
            <person name="Seiboth B."/>
            <person name="vanKuyk P.A."/>
            <person name="Wortman J."/>
            <person name="Dyer P.S."/>
            <person name="Grigoriev I.V."/>
        </authorList>
    </citation>
    <scope>NUCLEOTIDE SEQUENCE [LARGE SCALE GENOMIC DNA]</scope>
    <source>
        <strain evidence="2">CBS 516.65</strain>
    </source>
</reference>
<protein>
    <submittedName>
        <fullName evidence="1">Uncharacterized protein</fullName>
    </submittedName>
</protein>
<dbReference type="Proteomes" id="UP000184300">
    <property type="component" value="Unassembled WGS sequence"/>
</dbReference>
<dbReference type="EMBL" id="KV878891">
    <property type="protein sequence ID" value="OJJ87322.1"/>
    <property type="molecule type" value="Genomic_DNA"/>
</dbReference>
<proteinExistence type="predicted"/>
<dbReference type="GeneID" id="34459536"/>
<accession>A0A1L9VTV0</accession>
<dbReference type="OrthoDB" id="76567at2759"/>
<dbReference type="AlphaFoldDB" id="A0A1L9VTV0"/>
<sequence length="153" mass="17579">MGTPRYDKLWLGAITHRSTDGTQFMQADQILYPGQRLPRKARDNWSTLVVIIGVAESKTKFEEDAKWWFTNSRGGVRIVVIILVTMDKAIFEKREHLPDIPTHSTRQYMGNGERYYCAQKAMVTSNGVTGAPMRFPFKDLLDRDPQNKETDIV</sequence>
<name>A0A1L9VTV0_ASPGL</name>
<evidence type="ECO:0000313" key="1">
    <source>
        <dbReference type="EMBL" id="OJJ87322.1"/>
    </source>
</evidence>
<keyword evidence="2" id="KW-1185">Reference proteome</keyword>
<dbReference type="VEuPathDB" id="FungiDB:ASPGLDRAFT_23342"/>
<gene>
    <name evidence="1" type="ORF">ASPGLDRAFT_23342</name>
</gene>
<organism evidence="1 2">
    <name type="scientific">Aspergillus glaucus CBS 516.65</name>
    <dbReference type="NCBI Taxonomy" id="1160497"/>
    <lineage>
        <taxon>Eukaryota</taxon>
        <taxon>Fungi</taxon>
        <taxon>Dikarya</taxon>
        <taxon>Ascomycota</taxon>
        <taxon>Pezizomycotina</taxon>
        <taxon>Eurotiomycetes</taxon>
        <taxon>Eurotiomycetidae</taxon>
        <taxon>Eurotiales</taxon>
        <taxon>Aspergillaceae</taxon>
        <taxon>Aspergillus</taxon>
        <taxon>Aspergillus subgen. Aspergillus</taxon>
    </lineage>
</organism>
<dbReference type="RefSeq" id="XP_022404011.1">
    <property type="nucleotide sequence ID" value="XM_022543275.1"/>
</dbReference>